<reference evidence="2" key="1">
    <citation type="submission" date="2017-09" db="EMBL/GenBank/DDBJ databases">
        <title>Polyketide synthases of a Diaporthe helianthi virulent isolate.</title>
        <authorList>
            <person name="Baroncelli R."/>
        </authorList>
    </citation>
    <scope>NUCLEOTIDE SEQUENCE [LARGE SCALE GENOMIC DNA]</scope>
    <source>
        <strain evidence="2">7/96</strain>
    </source>
</reference>
<gene>
    <name evidence="2" type="ORF">DHEL01_v206520</name>
</gene>
<feature type="chain" id="PRO_5015187345" description="Ig-like domain-containing protein" evidence="1">
    <location>
        <begin position="20"/>
        <end position="295"/>
    </location>
</feature>
<feature type="signal peptide" evidence="1">
    <location>
        <begin position="1"/>
        <end position="19"/>
    </location>
</feature>
<comment type="caution">
    <text evidence="2">The sequence shown here is derived from an EMBL/GenBank/DDBJ whole genome shotgun (WGS) entry which is preliminary data.</text>
</comment>
<dbReference type="AlphaFoldDB" id="A0A2P5HXU6"/>
<proteinExistence type="predicted"/>
<keyword evidence="1" id="KW-0732">Signal</keyword>
<organism evidence="2 3">
    <name type="scientific">Diaporthe helianthi</name>
    <dbReference type="NCBI Taxonomy" id="158607"/>
    <lineage>
        <taxon>Eukaryota</taxon>
        <taxon>Fungi</taxon>
        <taxon>Dikarya</taxon>
        <taxon>Ascomycota</taxon>
        <taxon>Pezizomycotina</taxon>
        <taxon>Sordariomycetes</taxon>
        <taxon>Sordariomycetidae</taxon>
        <taxon>Diaporthales</taxon>
        <taxon>Diaporthaceae</taxon>
        <taxon>Diaporthe</taxon>
    </lineage>
</organism>
<dbReference type="InParanoid" id="A0A2P5HXU6"/>
<evidence type="ECO:0008006" key="4">
    <source>
        <dbReference type="Google" id="ProtNLM"/>
    </source>
</evidence>
<evidence type="ECO:0000313" key="3">
    <source>
        <dbReference type="Proteomes" id="UP000094444"/>
    </source>
</evidence>
<evidence type="ECO:0000256" key="1">
    <source>
        <dbReference type="SAM" id="SignalP"/>
    </source>
</evidence>
<sequence length="295" mass="32490">MTRATRLSSLLALVPLATGAILDNRQDNATTIPSRVENGINTECKTCPYSLCPNQLAIGSGEDLTLTCWTYGDNIVDSNIWLRTTDGCYVTQWDIIEYAGDYTNTAGFPFCGDIPQTYTTATSATIYYTECNIIPETVERQDRIKMYKTEVDLTLTCSTDEGESILGNTRWFKTLSNCYVPEAQIEWVEYGVAFDSCGPIPFMETKMRDPDPEPVPEVASFPTTAVTRALHSREEAEDSPKGNGKRWLYLTQIGGDSADCTSEASSTSAVQQVLPFGNYIIVQCATYGAAPETDQ</sequence>
<protein>
    <recommendedName>
        <fullName evidence="4">Ig-like domain-containing protein</fullName>
    </recommendedName>
</protein>
<dbReference type="EMBL" id="MAVT02000533">
    <property type="protein sequence ID" value="POS75078.1"/>
    <property type="molecule type" value="Genomic_DNA"/>
</dbReference>
<dbReference type="Proteomes" id="UP000094444">
    <property type="component" value="Unassembled WGS sequence"/>
</dbReference>
<accession>A0A2P5HXU6</accession>
<dbReference type="OrthoDB" id="5358886at2759"/>
<evidence type="ECO:0000313" key="2">
    <source>
        <dbReference type="EMBL" id="POS75078.1"/>
    </source>
</evidence>
<name>A0A2P5HXU6_DIAHE</name>
<keyword evidence="3" id="KW-1185">Reference proteome</keyword>